<evidence type="ECO:0000256" key="7">
    <source>
        <dbReference type="ARBA" id="ARBA00023136"/>
    </source>
</evidence>
<dbReference type="PANTHER" id="PTHR10811">
    <property type="entry name" value="FRINGE-RELATED"/>
    <property type="match status" value="1"/>
</dbReference>
<protein>
    <recommendedName>
        <fullName evidence="9">Fringe-like glycosyltransferase domain-containing protein</fullName>
    </recommendedName>
</protein>
<feature type="domain" description="Fringe-like glycosyltransferase" evidence="9">
    <location>
        <begin position="276"/>
        <end position="397"/>
    </location>
</feature>
<keyword evidence="4" id="KW-0812">Transmembrane</keyword>
<evidence type="ECO:0000256" key="8">
    <source>
        <dbReference type="ARBA" id="ARBA00037847"/>
    </source>
</evidence>
<evidence type="ECO:0000256" key="5">
    <source>
        <dbReference type="ARBA" id="ARBA00022968"/>
    </source>
</evidence>
<keyword evidence="11" id="KW-1185">Reference proteome</keyword>
<comment type="subcellular location">
    <subcellularLocation>
        <location evidence="8">Endomembrane system</location>
        <topology evidence="8">Single-pass membrane protein</topology>
    </subcellularLocation>
    <subcellularLocation>
        <location evidence="1">Membrane</location>
        <topology evidence="1">Single-pass type II membrane protein</topology>
    </subcellularLocation>
</comment>
<evidence type="ECO:0000256" key="3">
    <source>
        <dbReference type="ARBA" id="ARBA00022679"/>
    </source>
</evidence>
<evidence type="ECO:0000256" key="4">
    <source>
        <dbReference type="ARBA" id="ARBA00022692"/>
    </source>
</evidence>
<proteinExistence type="predicted"/>
<accession>A0ABR1PMG4</accession>
<comment type="caution">
    <text evidence="10">The sequence shown here is derived from an EMBL/GenBank/DDBJ whole genome shotgun (WGS) entry which is preliminary data.</text>
</comment>
<evidence type="ECO:0000256" key="1">
    <source>
        <dbReference type="ARBA" id="ARBA00004606"/>
    </source>
</evidence>
<organism evidence="10 11">
    <name type="scientific">Diaporthe eres</name>
    <name type="common">Phomopsis oblonga</name>
    <dbReference type="NCBI Taxonomy" id="83184"/>
    <lineage>
        <taxon>Eukaryota</taxon>
        <taxon>Fungi</taxon>
        <taxon>Dikarya</taxon>
        <taxon>Ascomycota</taxon>
        <taxon>Pezizomycotina</taxon>
        <taxon>Sordariomycetes</taxon>
        <taxon>Sordariomycetidae</taxon>
        <taxon>Diaporthales</taxon>
        <taxon>Diaporthaceae</taxon>
        <taxon>Diaporthe</taxon>
        <taxon>Diaporthe eres species complex</taxon>
    </lineage>
</organism>
<keyword evidence="3" id="KW-0808">Transferase</keyword>
<evidence type="ECO:0000313" key="10">
    <source>
        <dbReference type="EMBL" id="KAK7740287.1"/>
    </source>
</evidence>
<sequence length="563" mass="64076">MNSPISLSPKDLKIMGAMMPPPQRLFNMRSPFSRAILLAVVVLLLFVMTMKQNTYDVRSAVMKAANTAKQTMTTQHPLDSSANAYGVDDSRWQDVPSNSSALMNCNYDTKHLKELQDRYELGEQFEYFKRYVKVSRQDIERKSMTKLDQRFLPNTAKTVDLGKKNLNEQCPEPLVVPVTKSPAPDSANLTDFIFGVSTTYKRFTEPETSPINDWSYWLTDNHGNSNGGKMVLLLLDASDDELYDAWDRLHKVGIDADVFHSDSSMEMAVRYLTLVPTLYNHRERPNKKWLVLCDDDTFFPSPTSLTKRLSAVDASRPLYIGTFSEDVNQVQRHGSQAFGGAGVFISLPVGQMINELYETCKTPQKLQEADSGWGAQGDILLRKCIYENSDVRLTLENDLWQLDLYEDPSGFYESGIKPLSLHHYRGGGWHYAYPFEYTKIAHLCGEDCTMQRFMTEDDFVISTGYSIAQYPEGANYNWDQMERTFTPAPEDHGWNLDHAFGPQRSSLLRTGEKIAWDLKTASVNEDGTVTQIYVRKAKDPRWVDAEGWPMSQVDGVIELVWLP</sequence>
<dbReference type="InterPro" id="IPR003378">
    <property type="entry name" value="Fringe-like_glycosylTrfase"/>
</dbReference>
<evidence type="ECO:0000256" key="6">
    <source>
        <dbReference type="ARBA" id="ARBA00022989"/>
    </source>
</evidence>
<dbReference type="Proteomes" id="UP001430848">
    <property type="component" value="Unassembled WGS sequence"/>
</dbReference>
<evidence type="ECO:0000256" key="2">
    <source>
        <dbReference type="ARBA" id="ARBA00022676"/>
    </source>
</evidence>
<evidence type="ECO:0000313" key="11">
    <source>
        <dbReference type="Proteomes" id="UP001430848"/>
    </source>
</evidence>
<name>A0ABR1PMG4_DIAER</name>
<dbReference type="Pfam" id="PF02434">
    <property type="entry name" value="Fringe"/>
    <property type="match status" value="1"/>
</dbReference>
<keyword evidence="2" id="KW-0328">Glycosyltransferase</keyword>
<gene>
    <name evidence="10" type="ORF">SLS63_001489</name>
</gene>
<keyword evidence="6" id="KW-1133">Transmembrane helix</keyword>
<reference evidence="10 11" key="1">
    <citation type="submission" date="2024-02" db="EMBL/GenBank/DDBJ databases">
        <title>De novo assembly and annotation of 12 fungi associated with fruit tree decline syndrome in Ontario, Canada.</title>
        <authorList>
            <person name="Sulman M."/>
            <person name="Ellouze W."/>
            <person name="Ilyukhin E."/>
        </authorList>
    </citation>
    <scope>NUCLEOTIDE SEQUENCE [LARGE SCALE GENOMIC DNA]</scope>
    <source>
        <strain evidence="10 11">M169</strain>
    </source>
</reference>
<dbReference type="Gene3D" id="3.90.550.50">
    <property type="match status" value="1"/>
</dbReference>
<keyword evidence="7" id="KW-0472">Membrane</keyword>
<evidence type="ECO:0000259" key="9">
    <source>
        <dbReference type="Pfam" id="PF02434"/>
    </source>
</evidence>
<dbReference type="EMBL" id="JAKNSF020000003">
    <property type="protein sequence ID" value="KAK7740287.1"/>
    <property type="molecule type" value="Genomic_DNA"/>
</dbReference>
<keyword evidence="5" id="KW-0735">Signal-anchor</keyword>